<evidence type="ECO:0000313" key="1">
    <source>
        <dbReference type="EMBL" id="KAG0474053.1"/>
    </source>
</evidence>
<proteinExistence type="predicted"/>
<dbReference type="EMBL" id="JADCNL010000007">
    <property type="protein sequence ID" value="KAG0474053.1"/>
    <property type="molecule type" value="Genomic_DNA"/>
</dbReference>
<reference evidence="1 2" key="1">
    <citation type="journal article" date="2020" name="Nat. Food">
        <title>A phased Vanilla planifolia genome enables genetic improvement of flavour and production.</title>
        <authorList>
            <person name="Hasing T."/>
            <person name="Tang H."/>
            <person name="Brym M."/>
            <person name="Khazi F."/>
            <person name="Huang T."/>
            <person name="Chambers A.H."/>
        </authorList>
    </citation>
    <scope>NUCLEOTIDE SEQUENCE [LARGE SCALE GENOMIC DNA]</scope>
    <source>
        <tissue evidence="1">Leaf</tissue>
    </source>
</reference>
<keyword evidence="2" id="KW-1185">Reference proteome</keyword>
<organism evidence="1 2">
    <name type="scientific">Vanilla planifolia</name>
    <name type="common">Vanilla</name>
    <dbReference type="NCBI Taxonomy" id="51239"/>
    <lineage>
        <taxon>Eukaryota</taxon>
        <taxon>Viridiplantae</taxon>
        <taxon>Streptophyta</taxon>
        <taxon>Embryophyta</taxon>
        <taxon>Tracheophyta</taxon>
        <taxon>Spermatophyta</taxon>
        <taxon>Magnoliopsida</taxon>
        <taxon>Liliopsida</taxon>
        <taxon>Asparagales</taxon>
        <taxon>Orchidaceae</taxon>
        <taxon>Vanilloideae</taxon>
        <taxon>Vanilleae</taxon>
        <taxon>Vanilla</taxon>
    </lineage>
</organism>
<dbReference type="AlphaFoldDB" id="A0A835UU47"/>
<accession>A0A835UU47</accession>
<name>A0A835UU47_VANPL</name>
<comment type="caution">
    <text evidence="1">The sequence shown here is derived from an EMBL/GenBank/DDBJ whole genome shotgun (WGS) entry which is preliminary data.</text>
</comment>
<dbReference type="OrthoDB" id="28737at2759"/>
<protein>
    <submittedName>
        <fullName evidence="1">Uncharacterized protein</fullName>
    </submittedName>
</protein>
<sequence length="55" mass="5931">MAGADKVRKAVRKGEAKKWTTTKGFLHCIAVSFFGSFSCSDGTKGLALLSLKRKP</sequence>
<gene>
    <name evidence="1" type="ORF">HPP92_015910</name>
</gene>
<evidence type="ECO:0000313" key="2">
    <source>
        <dbReference type="Proteomes" id="UP000636800"/>
    </source>
</evidence>
<dbReference type="Proteomes" id="UP000636800">
    <property type="component" value="Chromosome 7"/>
</dbReference>